<accession>A0A0D7KDD7</accession>
<proteinExistence type="inferred from homology"/>
<dbReference type="Proteomes" id="UP000032566">
    <property type="component" value="Unassembled WGS sequence"/>
</dbReference>
<protein>
    <recommendedName>
        <fullName evidence="9">Transport permease protein</fullName>
    </recommendedName>
</protein>
<evidence type="ECO:0000313" key="11">
    <source>
        <dbReference type="EMBL" id="KJA11987.1"/>
    </source>
</evidence>
<dbReference type="GO" id="GO:0005886">
    <property type="term" value="C:plasma membrane"/>
    <property type="evidence" value="ECO:0007669"/>
    <property type="project" value="UniProtKB-SubCell"/>
</dbReference>
<feature type="transmembrane region" description="Helical" evidence="9">
    <location>
        <begin position="181"/>
        <end position="202"/>
    </location>
</feature>
<feature type="transmembrane region" description="Helical" evidence="9">
    <location>
        <begin position="114"/>
        <end position="138"/>
    </location>
</feature>
<evidence type="ECO:0000256" key="6">
    <source>
        <dbReference type="ARBA" id="ARBA00022692"/>
    </source>
</evidence>
<feature type="transmembrane region" description="Helical" evidence="9">
    <location>
        <begin position="236"/>
        <end position="255"/>
    </location>
</feature>
<feature type="transmembrane region" description="Helical" evidence="9">
    <location>
        <begin position="71"/>
        <end position="94"/>
    </location>
</feature>
<name>A0A0D7KDD7_9BURK</name>
<keyword evidence="7 9" id="KW-1133">Transmembrane helix</keyword>
<dbReference type="InterPro" id="IPR013525">
    <property type="entry name" value="ABC2_TM"/>
</dbReference>
<evidence type="ECO:0000256" key="8">
    <source>
        <dbReference type="ARBA" id="ARBA00023136"/>
    </source>
</evidence>
<reference evidence="11 12" key="1">
    <citation type="submission" date="2014-12" db="EMBL/GenBank/DDBJ databases">
        <title>Isolation of bacteria from lake water.</title>
        <authorList>
            <person name="Sheng K.-Y."/>
            <person name="Chin P.-S."/>
            <person name="Chan K.-G."/>
            <person name="Tan G.S."/>
        </authorList>
    </citation>
    <scope>NUCLEOTIDE SEQUENCE [LARGE SCALE GENOMIC DNA]</scope>
    <source>
        <strain evidence="11 12">KY4</strain>
    </source>
</reference>
<keyword evidence="12" id="KW-1185">Reference proteome</keyword>
<keyword evidence="3 9" id="KW-0813">Transport</keyword>
<evidence type="ECO:0000256" key="3">
    <source>
        <dbReference type="ARBA" id="ARBA00022448"/>
    </source>
</evidence>
<keyword evidence="6 9" id="KW-0812">Transmembrane</keyword>
<sequence>MQTFLNEVRALWSSRVLLLVLTQRDLQTRHTGTAAGIMWPYLQPLLTVAAYYLVFDVVFAMRLGEEAPTRAVGTFLIIGALPWMAFCDAVTRGMNSLIEAGGLLQKNALPPVLFAARAVMSSSLVYVPLMLGVALVYISMHGVNWSICALPVLLLLQFLLCLLLGYLLAVLAAALRDTVQLVGFLLSVGIYLSPILFPITLFPERWRGVLWLNPMTGLVQGYQQVLLLARWPAVDVWGFTLGWLVLIAVLLNMAIKRSRDQLVDWL</sequence>
<dbReference type="InterPro" id="IPR047817">
    <property type="entry name" value="ABC2_TM_bact-type"/>
</dbReference>
<dbReference type="GO" id="GO:0140359">
    <property type="term" value="F:ABC-type transporter activity"/>
    <property type="evidence" value="ECO:0007669"/>
    <property type="project" value="InterPro"/>
</dbReference>
<comment type="similarity">
    <text evidence="2 9">Belongs to the ABC-2 integral membrane protein family.</text>
</comment>
<evidence type="ECO:0000256" key="9">
    <source>
        <dbReference type="RuleBase" id="RU361157"/>
    </source>
</evidence>
<dbReference type="PATRIC" id="fig|80878.5.peg.3981"/>
<dbReference type="EMBL" id="JXYQ01000008">
    <property type="protein sequence ID" value="KJA11987.1"/>
    <property type="molecule type" value="Genomic_DNA"/>
</dbReference>
<feature type="domain" description="ABC transmembrane type-2" evidence="10">
    <location>
        <begin position="35"/>
        <end position="261"/>
    </location>
</feature>
<dbReference type="OrthoDB" id="9786910at2"/>
<feature type="transmembrane region" description="Helical" evidence="9">
    <location>
        <begin position="150"/>
        <end position="175"/>
    </location>
</feature>
<evidence type="ECO:0000259" key="10">
    <source>
        <dbReference type="PROSITE" id="PS51012"/>
    </source>
</evidence>
<evidence type="ECO:0000256" key="1">
    <source>
        <dbReference type="ARBA" id="ARBA00004429"/>
    </source>
</evidence>
<comment type="caution">
    <text evidence="11">The sequence shown here is derived from an EMBL/GenBank/DDBJ whole genome shotgun (WGS) entry which is preliminary data.</text>
</comment>
<dbReference type="STRING" id="80878.RP29_03265"/>
<keyword evidence="8 9" id="KW-0472">Membrane</keyword>
<evidence type="ECO:0000256" key="2">
    <source>
        <dbReference type="ARBA" id="ARBA00007783"/>
    </source>
</evidence>
<keyword evidence="4 9" id="KW-1003">Cell membrane</keyword>
<dbReference type="Pfam" id="PF01061">
    <property type="entry name" value="ABC2_membrane"/>
    <property type="match status" value="1"/>
</dbReference>
<dbReference type="PANTHER" id="PTHR30413:SF8">
    <property type="entry name" value="TRANSPORT PERMEASE PROTEIN"/>
    <property type="match status" value="1"/>
</dbReference>
<dbReference type="PANTHER" id="PTHR30413">
    <property type="entry name" value="INNER MEMBRANE TRANSPORT PERMEASE"/>
    <property type="match status" value="1"/>
</dbReference>
<organism evidence="11 12">
    <name type="scientific">Acidovorax temperans</name>
    <dbReference type="NCBI Taxonomy" id="80878"/>
    <lineage>
        <taxon>Bacteria</taxon>
        <taxon>Pseudomonadati</taxon>
        <taxon>Pseudomonadota</taxon>
        <taxon>Betaproteobacteria</taxon>
        <taxon>Burkholderiales</taxon>
        <taxon>Comamonadaceae</taxon>
        <taxon>Acidovorax</taxon>
    </lineage>
</organism>
<comment type="subcellular location">
    <subcellularLocation>
        <location evidence="1 9">Cell inner membrane</location>
        <topology evidence="1 9">Multi-pass membrane protein</topology>
    </subcellularLocation>
</comment>
<gene>
    <name evidence="11" type="ORF">RP29_03265</name>
</gene>
<dbReference type="GO" id="GO:0015920">
    <property type="term" value="P:lipopolysaccharide transport"/>
    <property type="evidence" value="ECO:0007669"/>
    <property type="project" value="TreeGrafter"/>
</dbReference>
<evidence type="ECO:0000256" key="4">
    <source>
        <dbReference type="ARBA" id="ARBA00022475"/>
    </source>
</evidence>
<feature type="transmembrane region" description="Helical" evidence="9">
    <location>
        <begin position="41"/>
        <end position="59"/>
    </location>
</feature>
<evidence type="ECO:0000256" key="7">
    <source>
        <dbReference type="ARBA" id="ARBA00022989"/>
    </source>
</evidence>
<keyword evidence="5" id="KW-0997">Cell inner membrane</keyword>
<evidence type="ECO:0000256" key="5">
    <source>
        <dbReference type="ARBA" id="ARBA00022519"/>
    </source>
</evidence>
<dbReference type="AlphaFoldDB" id="A0A0D7KDD7"/>
<evidence type="ECO:0000313" key="12">
    <source>
        <dbReference type="Proteomes" id="UP000032566"/>
    </source>
</evidence>
<dbReference type="RefSeq" id="WP_044395738.1">
    <property type="nucleotide sequence ID" value="NZ_JXYQ01000008.1"/>
</dbReference>
<dbReference type="PROSITE" id="PS51012">
    <property type="entry name" value="ABC_TM2"/>
    <property type="match status" value="1"/>
</dbReference>